<gene>
    <name evidence="2" type="ORF">E4U43_006574</name>
</gene>
<dbReference type="CDD" id="cd07383">
    <property type="entry name" value="MPP_Dcr2"/>
    <property type="match status" value="1"/>
</dbReference>
<sequence length="402" mass="45375">MEHFKSPSSRISTSAKVQAPEKRLSVFASVKFELGLTDETVPAVPSGPARDLQTLQVMREVLDHEKPDFVVLNGDLITGEAAFRRNNTRYIDQLVKPLVERKLTWGSTYGEHDHTFILHGDSILRRERRFPGSRTRKMVMDKHAGTSNYFLPVFGAECADAKHSKCHPELLLWFFDSRGGHHHRKSTKWGNPAAQPDWVDVSVVKWFRETNRQLSKAANRTIPALAFVHMPIKATASLQQDGLDLSRTPGINDDVPVSYQGRRWCDDKTYDLGALNCVKGGFDEPFVTALAATPRLMGLFYGHDHGNTWCRRWQSASQVPGTENVGTGLNLCYGQHTGYGGYGHWIRGGRQIMVHRQRDDLTVQTHIRLEDGRVVGAVHLNSTFNEDSYPTTPDDETWSKLR</sequence>
<dbReference type="GO" id="GO:0016788">
    <property type="term" value="F:hydrolase activity, acting on ester bonds"/>
    <property type="evidence" value="ECO:0007669"/>
    <property type="project" value="TreeGrafter"/>
</dbReference>
<dbReference type="Pfam" id="PF00149">
    <property type="entry name" value="Metallophos"/>
    <property type="match status" value="1"/>
</dbReference>
<comment type="caution">
    <text evidence="2">The sequence shown here is derived from an EMBL/GenBank/DDBJ whole genome shotgun (WGS) entry which is preliminary data.</text>
</comment>
<evidence type="ECO:0000259" key="1">
    <source>
        <dbReference type="Pfam" id="PF00149"/>
    </source>
</evidence>
<dbReference type="Proteomes" id="UP000748025">
    <property type="component" value="Unassembled WGS sequence"/>
</dbReference>
<keyword evidence="3" id="KW-1185">Reference proteome</keyword>
<proteinExistence type="predicted"/>
<dbReference type="InterPro" id="IPR029052">
    <property type="entry name" value="Metallo-depent_PP-like"/>
</dbReference>
<dbReference type="SUPFAM" id="SSF56300">
    <property type="entry name" value="Metallo-dependent phosphatases"/>
    <property type="match status" value="1"/>
</dbReference>
<organism evidence="2 3">
    <name type="scientific">Claviceps pusilla</name>
    <dbReference type="NCBI Taxonomy" id="123648"/>
    <lineage>
        <taxon>Eukaryota</taxon>
        <taxon>Fungi</taxon>
        <taxon>Dikarya</taxon>
        <taxon>Ascomycota</taxon>
        <taxon>Pezizomycotina</taxon>
        <taxon>Sordariomycetes</taxon>
        <taxon>Hypocreomycetidae</taxon>
        <taxon>Hypocreales</taxon>
        <taxon>Clavicipitaceae</taxon>
        <taxon>Claviceps</taxon>
    </lineage>
</organism>
<dbReference type="PANTHER" id="PTHR32440:SF11">
    <property type="entry name" value="METALLOPHOSPHOESTERASE DOMAIN-CONTAINING PROTEIN"/>
    <property type="match status" value="1"/>
</dbReference>
<dbReference type="InterPro" id="IPR004843">
    <property type="entry name" value="Calcineurin-like_PHP"/>
</dbReference>
<dbReference type="PANTHER" id="PTHR32440">
    <property type="entry name" value="PHOSPHATASE DCR2-RELATED-RELATED"/>
    <property type="match status" value="1"/>
</dbReference>
<evidence type="ECO:0000313" key="3">
    <source>
        <dbReference type="Proteomes" id="UP000748025"/>
    </source>
</evidence>
<dbReference type="OrthoDB" id="783096at2759"/>
<dbReference type="EMBL" id="SRPW01000457">
    <property type="protein sequence ID" value="KAG6014388.1"/>
    <property type="molecule type" value="Genomic_DNA"/>
</dbReference>
<reference evidence="2" key="1">
    <citation type="journal article" date="2020" name="bioRxiv">
        <title>Whole genome comparisons of ergot fungi reveals the divergence and evolution of species within the genus Claviceps are the result of varying mechanisms driving genome evolution and host range expansion.</title>
        <authorList>
            <person name="Wyka S.A."/>
            <person name="Mondo S.J."/>
            <person name="Liu M."/>
            <person name="Dettman J."/>
            <person name="Nalam V."/>
            <person name="Broders K.D."/>
        </authorList>
    </citation>
    <scope>NUCLEOTIDE SEQUENCE</scope>
    <source>
        <strain evidence="2">CCC 602</strain>
    </source>
</reference>
<evidence type="ECO:0000313" key="2">
    <source>
        <dbReference type="EMBL" id="KAG6014388.1"/>
    </source>
</evidence>
<name>A0A9P7NDN6_9HYPO</name>
<dbReference type="AlphaFoldDB" id="A0A9P7NDN6"/>
<protein>
    <recommendedName>
        <fullName evidence="1">Calcineurin-like phosphoesterase domain-containing protein</fullName>
    </recommendedName>
</protein>
<dbReference type="GO" id="GO:0005737">
    <property type="term" value="C:cytoplasm"/>
    <property type="evidence" value="ECO:0007669"/>
    <property type="project" value="TreeGrafter"/>
</dbReference>
<accession>A0A9P7NDN6</accession>
<feature type="domain" description="Calcineurin-like phosphoesterase" evidence="1">
    <location>
        <begin position="54"/>
        <end position="180"/>
    </location>
</feature>